<dbReference type="Proteomes" id="UP000294933">
    <property type="component" value="Unassembled WGS sequence"/>
</dbReference>
<evidence type="ECO:0000313" key="3">
    <source>
        <dbReference type="Proteomes" id="UP000294933"/>
    </source>
</evidence>
<organism evidence="2 3">
    <name type="scientific">Rickenella mellea</name>
    <dbReference type="NCBI Taxonomy" id="50990"/>
    <lineage>
        <taxon>Eukaryota</taxon>
        <taxon>Fungi</taxon>
        <taxon>Dikarya</taxon>
        <taxon>Basidiomycota</taxon>
        <taxon>Agaricomycotina</taxon>
        <taxon>Agaricomycetes</taxon>
        <taxon>Hymenochaetales</taxon>
        <taxon>Rickenellaceae</taxon>
        <taxon>Rickenella</taxon>
    </lineage>
</organism>
<proteinExistence type="predicted"/>
<dbReference type="PANTHER" id="PTHR33266:SF1">
    <property type="entry name" value="F-BOX DOMAIN-CONTAINING PROTEIN"/>
    <property type="match status" value="1"/>
</dbReference>
<dbReference type="EMBL" id="ML170164">
    <property type="protein sequence ID" value="TDL25340.1"/>
    <property type="molecule type" value="Genomic_DNA"/>
</dbReference>
<gene>
    <name evidence="2" type="ORF">BD410DRAFT_785264</name>
</gene>
<dbReference type="VEuPathDB" id="FungiDB:BD410DRAFT_785264"/>
<keyword evidence="3" id="KW-1185">Reference proteome</keyword>
<name>A0A4Y7QEP6_9AGAM</name>
<dbReference type="PANTHER" id="PTHR33266">
    <property type="entry name" value="CHROMOSOME 15, WHOLE GENOME SHOTGUN SEQUENCE"/>
    <property type="match status" value="1"/>
</dbReference>
<dbReference type="STRING" id="50990.A0A4Y7QEP6"/>
<reference evidence="2 3" key="1">
    <citation type="submission" date="2018-06" db="EMBL/GenBank/DDBJ databases">
        <title>A transcriptomic atlas of mushroom development highlights an independent origin of complex multicellularity.</title>
        <authorList>
            <consortium name="DOE Joint Genome Institute"/>
            <person name="Krizsan K."/>
            <person name="Almasi E."/>
            <person name="Merenyi Z."/>
            <person name="Sahu N."/>
            <person name="Viragh M."/>
            <person name="Koszo T."/>
            <person name="Mondo S."/>
            <person name="Kiss B."/>
            <person name="Balint B."/>
            <person name="Kues U."/>
            <person name="Barry K."/>
            <person name="Hegedus J.C."/>
            <person name="Henrissat B."/>
            <person name="Johnson J."/>
            <person name="Lipzen A."/>
            <person name="Ohm R."/>
            <person name="Nagy I."/>
            <person name="Pangilinan J."/>
            <person name="Yan J."/>
            <person name="Xiong Y."/>
            <person name="Grigoriev I.V."/>
            <person name="Hibbett D.S."/>
            <person name="Nagy L.G."/>
        </authorList>
    </citation>
    <scope>NUCLEOTIDE SEQUENCE [LARGE SCALE GENOMIC DNA]</scope>
    <source>
        <strain evidence="2 3">SZMC22713</strain>
    </source>
</reference>
<protein>
    <submittedName>
        <fullName evidence="2">Uncharacterized protein</fullName>
    </submittedName>
</protein>
<feature type="region of interest" description="Disordered" evidence="1">
    <location>
        <begin position="1"/>
        <end position="47"/>
    </location>
</feature>
<evidence type="ECO:0000313" key="2">
    <source>
        <dbReference type="EMBL" id="TDL25340.1"/>
    </source>
</evidence>
<dbReference type="OrthoDB" id="107110at2759"/>
<sequence>MKRSKSPNVGTLGPRKRAKIHISNSDLKAIQPDLDKNAKRAGKQARDDPEDADEFIALFLIQLVTALSNTSLKNTFLRSLTLPEAREIVKILDTEKAVENLMCGRWQAFLDLPSLHILPPPKQPDIADAWHLQYQGKSHHLWEHISSACSHSPSLYAHFCAIIQSSGTGKSRLIDELAKEQFVIPINLRMDKVGWPPEDEGVRKFLTNPSEGHRRFQSFFIALFVEIAVVMNEKRRGKGRDEGDIMFADHADMCKWFHGYMAPRRNSLTHNERRMALYRRVVGRAEKVFKNLTIVDTDPYFGRKSREADAARVSQMSPNGKDQLDVDNISTGLLAPLGDPVANRHDVATTVNITELSKRFVSFLRGSYPPRSSGPLVEVVCAFDGADTLPFEKEEERPDEFPSFQHAARQLARSIFSVFLSTNPKISRSLHHARVADESYEPETRILTRNFTVPAPFTALPFDILVEEITNQGFSLAKAVTVEYMAQFGRPIWASLLRAAVLESRDLVLFAAQKLLRRPITWPLKLSENESLAVLSTLLALDYCSKTLRDHEEEQRQVAHHMRVCFDVSSDFHTMVTVSPSEPILAEAALLCLRYSEMTPGKMLDDVLGRSLVAAGDRGEHIAAFLCLKASLDARKYQTTAKLSLLNFLKFFLRADVSKFEPSVSSGSQLPLGKAFESAYVYFNHAIKLSTPEVAKASVLWATVARGALIVLANSHKGADLLVLICMGDQVTADSVTFGIIRINRDGSFTFSDASTLISAMDPYAIGLYPSGHQFKHPIIRLVMSFYSEAETTSVPASANVSSEADLNASFTSYDVWCGGISEQVYACILKGEVWDYLGALRTCTPLSKMFSDPNITKEAEVAHRSQLPMFALQKGHWGWTNILEGGG</sequence>
<accession>A0A4Y7QEP6</accession>
<dbReference type="AlphaFoldDB" id="A0A4Y7QEP6"/>
<evidence type="ECO:0000256" key="1">
    <source>
        <dbReference type="SAM" id="MobiDB-lite"/>
    </source>
</evidence>